<keyword evidence="2" id="KW-1185">Reference proteome</keyword>
<dbReference type="EMBL" id="JAGKQM010000013">
    <property type="protein sequence ID" value="KAH0887893.1"/>
    <property type="molecule type" value="Genomic_DNA"/>
</dbReference>
<comment type="caution">
    <text evidence="1">The sequence shown here is derived from an EMBL/GenBank/DDBJ whole genome shotgun (WGS) entry which is preliminary data.</text>
</comment>
<reference evidence="1 2" key="1">
    <citation type="submission" date="2021-05" db="EMBL/GenBank/DDBJ databases">
        <title>Genome Assembly of Synthetic Allotetraploid Brassica napus Reveals Homoeologous Exchanges between Subgenomes.</title>
        <authorList>
            <person name="Davis J.T."/>
        </authorList>
    </citation>
    <scope>NUCLEOTIDE SEQUENCE [LARGE SCALE GENOMIC DNA]</scope>
    <source>
        <strain evidence="2">cv. Da-Ae</strain>
        <tissue evidence="1">Seedling</tissue>
    </source>
</reference>
<proteinExistence type="predicted"/>
<dbReference type="Proteomes" id="UP000824890">
    <property type="component" value="Unassembled WGS sequence"/>
</dbReference>
<sequence length="112" mass="12049">MAELPEPRQLLPCQDAYITQTSVRMRRPMPVTPRVVPAPSPVARRVVAIVAGTRIGLNMMKSGVDTANATAEQASVTPPKPKKTTEATEAITTLITSITGKRKENILPSLCN</sequence>
<accession>A0ABQ8A694</accession>
<name>A0ABQ8A694_BRANA</name>
<gene>
    <name evidence="1" type="ORF">HID58_050322</name>
</gene>
<organism evidence="1 2">
    <name type="scientific">Brassica napus</name>
    <name type="common">Rape</name>
    <dbReference type="NCBI Taxonomy" id="3708"/>
    <lineage>
        <taxon>Eukaryota</taxon>
        <taxon>Viridiplantae</taxon>
        <taxon>Streptophyta</taxon>
        <taxon>Embryophyta</taxon>
        <taxon>Tracheophyta</taxon>
        <taxon>Spermatophyta</taxon>
        <taxon>Magnoliopsida</taxon>
        <taxon>eudicotyledons</taxon>
        <taxon>Gunneridae</taxon>
        <taxon>Pentapetalae</taxon>
        <taxon>rosids</taxon>
        <taxon>malvids</taxon>
        <taxon>Brassicales</taxon>
        <taxon>Brassicaceae</taxon>
        <taxon>Brassiceae</taxon>
        <taxon>Brassica</taxon>
    </lineage>
</organism>
<evidence type="ECO:0000313" key="2">
    <source>
        <dbReference type="Proteomes" id="UP000824890"/>
    </source>
</evidence>
<evidence type="ECO:0000313" key="1">
    <source>
        <dbReference type="EMBL" id="KAH0887893.1"/>
    </source>
</evidence>
<protein>
    <submittedName>
        <fullName evidence="1">Uncharacterized protein</fullName>
    </submittedName>
</protein>